<feature type="compositionally biased region" description="Acidic residues" evidence="1">
    <location>
        <begin position="263"/>
        <end position="279"/>
    </location>
</feature>
<dbReference type="InterPro" id="IPR036282">
    <property type="entry name" value="Glutathione-S-Trfase_C_sf"/>
</dbReference>
<proteinExistence type="predicted"/>
<evidence type="ECO:0000313" key="2">
    <source>
        <dbReference type="EMBL" id="KAI1690496.1"/>
    </source>
</evidence>
<sequence length="858" mass="99572">MFTLRKTYYRYYNKEDDKWYLIKYDMKKLELDAAKRKQRDDDVKTKKVLMRDYRYLPIKYKHFVHKPDVVLNTWNGNRDDLWQRIVNGRSEIYDFDKVLFDALEVAVAQLKKTKAALQAKNPKAKFYLFGDKPTPADASVFAELAIFFEVQKDLTNKRLKDYFEEAKTKPTSPHHVLWEFVQQVKEHDFMRKEDDSIHRGGRSLTLSSSTWDSLKSEPWPLNWDWDLEPTALPDKYEGPYQLKHKEFPLLEDEEFIKNDDIEQQEEAEDEEQKDMDDKDLEIKDGKLLGDGKQASSNGDDDKEEESNNWIKGYADDYTKEEIDNFVPLTVLEAWDKLYDKRILYEAPEEPGNIFHHYSKMYRYLAQKFLMLTGLKQNEKLIDVQIPVDYDLEHLEDSLVIHINKIIFGDKGGSDPGAKPGQGGKAAVAAKQAAQMAGNIAKKVDDKLLGIADWMKEENRSLKKKGPPVGRTLLHLMAAHACDGQVLEEQALEVCKDQEGGGVRQSILKWAGRKFENRSWNKSKNMGKKLSGAADDRLTKEQEDSITVQLCLKEVKAHLIDIKTKEVHESKEKTELKEVSQKVLECGDMHRALAYGLLGELLNNGEFKNNEKKKDKFWSFLRRKSMPDKSKANERDTFLNDLKKVVEEKLKVEENKTDPKRDNTLGEDVKAIIEKMTENYKRIVVDPDYSPEEVKAFEPIEHSSKPKLVHVDEKDATHKVFKVDEVVMFYYPEVMQYLVLELPKLAGLTLAKELRLTQRPDRLYIQNSGWWRRHIGGKKFKKIEAKRERVDDDPKLEAMKTALKAEIKKAEEKTKKKEPIVMAMLHQMAAYLCENEDENGDACGDKHRKSATEHLKGVP</sequence>
<evidence type="ECO:0008006" key="4">
    <source>
        <dbReference type="Google" id="ProtNLM"/>
    </source>
</evidence>
<organism evidence="2 3">
    <name type="scientific">Ditylenchus destructor</name>
    <dbReference type="NCBI Taxonomy" id="166010"/>
    <lineage>
        <taxon>Eukaryota</taxon>
        <taxon>Metazoa</taxon>
        <taxon>Ecdysozoa</taxon>
        <taxon>Nematoda</taxon>
        <taxon>Chromadorea</taxon>
        <taxon>Rhabditida</taxon>
        <taxon>Tylenchina</taxon>
        <taxon>Tylenchomorpha</taxon>
        <taxon>Sphaerularioidea</taxon>
        <taxon>Anguinidae</taxon>
        <taxon>Anguininae</taxon>
        <taxon>Ditylenchus</taxon>
    </lineage>
</organism>
<comment type="caution">
    <text evidence="2">The sequence shown here is derived from an EMBL/GenBank/DDBJ whole genome shotgun (WGS) entry which is preliminary data.</text>
</comment>
<gene>
    <name evidence="2" type="ORF">DdX_22446</name>
</gene>
<dbReference type="Proteomes" id="UP001201812">
    <property type="component" value="Unassembled WGS sequence"/>
</dbReference>
<dbReference type="AlphaFoldDB" id="A0AAD4MHY9"/>
<name>A0AAD4MHY9_9BILA</name>
<dbReference type="EMBL" id="JAKKPZ010001187">
    <property type="protein sequence ID" value="KAI1690496.1"/>
    <property type="molecule type" value="Genomic_DNA"/>
</dbReference>
<feature type="compositionally biased region" description="Basic and acidic residues" evidence="1">
    <location>
        <begin position="849"/>
        <end position="858"/>
    </location>
</feature>
<dbReference type="SUPFAM" id="SSF47616">
    <property type="entry name" value="GST C-terminal domain-like"/>
    <property type="match status" value="1"/>
</dbReference>
<evidence type="ECO:0000313" key="3">
    <source>
        <dbReference type="Proteomes" id="UP001201812"/>
    </source>
</evidence>
<evidence type="ECO:0000256" key="1">
    <source>
        <dbReference type="SAM" id="MobiDB-lite"/>
    </source>
</evidence>
<feature type="region of interest" description="Disordered" evidence="1">
    <location>
        <begin position="263"/>
        <end position="307"/>
    </location>
</feature>
<accession>A0AAD4MHY9</accession>
<protein>
    <recommendedName>
        <fullName evidence="4">GST C-terminal domain-containing protein</fullName>
    </recommendedName>
</protein>
<feature type="compositionally biased region" description="Basic and acidic residues" evidence="1">
    <location>
        <begin position="280"/>
        <end position="289"/>
    </location>
</feature>
<keyword evidence="3" id="KW-1185">Reference proteome</keyword>
<reference evidence="2" key="1">
    <citation type="submission" date="2022-01" db="EMBL/GenBank/DDBJ databases">
        <title>Genome Sequence Resource for Two Populations of Ditylenchus destructor, the Migratory Endoparasitic Phytonematode.</title>
        <authorList>
            <person name="Zhang H."/>
            <person name="Lin R."/>
            <person name="Xie B."/>
        </authorList>
    </citation>
    <scope>NUCLEOTIDE SEQUENCE</scope>
    <source>
        <strain evidence="2">BazhouSP</strain>
    </source>
</reference>
<feature type="region of interest" description="Disordered" evidence="1">
    <location>
        <begin position="838"/>
        <end position="858"/>
    </location>
</feature>